<dbReference type="RefSeq" id="WP_215792243.1">
    <property type="nucleotide sequence ID" value="NZ_JAHKKG010000010.1"/>
</dbReference>
<sequence length="227" mass="23738">MDADLDDPPTLTGSLSLKLAARAGAAFVLLTVLVASNSPVTTFDAWVSRGAHALALAAPLWRQTMAVVTNAGSTTIILPLAVFGGLVLIVRGRWRQAVFVVVALTVTLSARLIVLALVARPRPVDQLAPAANYAYPSGHSIASAAVALIVVMVGWPMLRRRGARIALAVAAGVVALAVGVSRVALVVHWPTDVLGAWLFVLAVVPAVWWVLRRWLGPALVGASTADR</sequence>
<dbReference type="Pfam" id="PF01569">
    <property type="entry name" value="PAP2"/>
    <property type="match status" value="1"/>
</dbReference>
<dbReference type="SUPFAM" id="SSF48317">
    <property type="entry name" value="Acid phosphatase/Vanadium-dependent haloperoxidase"/>
    <property type="match status" value="1"/>
</dbReference>
<keyword evidence="1" id="KW-0472">Membrane</keyword>
<reference evidence="3 4" key="1">
    <citation type="submission" date="2021-06" db="EMBL/GenBank/DDBJ databases">
        <title>Actinoplanes lichenicola sp. nov., and Actinoplanes ovalisporus sp. nov., isolated from lichen in Thailand.</title>
        <authorList>
            <person name="Saeng-In P."/>
            <person name="Kanchanasin P."/>
            <person name="Yuki M."/>
            <person name="Kudo T."/>
            <person name="Ohkuma M."/>
            <person name="Phongsopitanun W."/>
            <person name="Tanasupawat S."/>
        </authorList>
    </citation>
    <scope>NUCLEOTIDE SEQUENCE [LARGE SCALE GENOMIC DNA]</scope>
    <source>
        <strain evidence="3 4">NBRC 110975</strain>
    </source>
</reference>
<evidence type="ECO:0000259" key="2">
    <source>
        <dbReference type="SMART" id="SM00014"/>
    </source>
</evidence>
<name>A0ABS5YX30_9ACTN</name>
<feature type="transmembrane region" description="Helical" evidence="1">
    <location>
        <begin position="165"/>
        <end position="187"/>
    </location>
</feature>
<keyword evidence="1" id="KW-0812">Transmembrane</keyword>
<protein>
    <submittedName>
        <fullName evidence="3">Phosphatase PAP2 family protein</fullName>
    </submittedName>
</protein>
<dbReference type="Proteomes" id="UP001519654">
    <property type="component" value="Unassembled WGS sequence"/>
</dbReference>
<keyword evidence="4" id="KW-1185">Reference proteome</keyword>
<dbReference type="Gene3D" id="1.20.144.10">
    <property type="entry name" value="Phosphatidic acid phosphatase type 2/haloperoxidase"/>
    <property type="match status" value="1"/>
</dbReference>
<comment type="caution">
    <text evidence="3">The sequence shown here is derived from an EMBL/GenBank/DDBJ whole genome shotgun (WGS) entry which is preliminary data.</text>
</comment>
<gene>
    <name evidence="3" type="ORF">KOI35_31210</name>
</gene>
<dbReference type="InterPro" id="IPR036938">
    <property type="entry name" value="PAP2/HPO_sf"/>
</dbReference>
<evidence type="ECO:0000313" key="3">
    <source>
        <dbReference type="EMBL" id="MBU2667990.1"/>
    </source>
</evidence>
<feature type="domain" description="Phosphatidic acid phosphatase type 2/haloperoxidase" evidence="2">
    <location>
        <begin position="97"/>
        <end position="208"/>
    </location>
</feature>
<organism evidence="3 4">
    <name type="scientific">Paractinoplanes bogorensis</name>
    <dbReference type="NCBI Taxonomy" id="1610840"/>
    <lineage>
        <taxon>Bacteria</taxon>
        <taxon>Bacillati</taxon>
        <taxon>Actinomycetota</taxon>
        <taxon>Actinomycetes</taxon>
        <taxon>Micromonosporales</taxon>
        <taxon>Micromonosporaceae</taxon>
        <taxon>Paractinoplanes</taxon>
    </lineage>
</organism>
<dbReference type="SMART" id="SM00014">
    <property type="entry name" value="acidPPc"/>
    <property type="match status" value="1"/>
</dbReference>
<keyword evidence="1" id="KW-1133">Transmembrane helix</keyword>
<feature type="transmembrane region" description="Helical" evidence="1">
    <location>
        <begin position="97"/>
        <end position="119"/>
    </location>
</feature>
<dbReference type="InterPro" id="IPR000326">
    <property type="entry name" value="PAP2/HPO"/>
</dbReference>
<evidence type="ECO:0000313" key="4">
    <source>
        <dbReference type="Proteomes" id="UP001519654"/>
    </source>
</evidence>
<feature type="transmembrane region" description="Helical" evidence="1">
    <location>
        <begin position="193"/>
        <end position="211"/>
    </location>
</feature>
<feature type="transmembrane region" description="Helical" evidence="1">
    <location>
        <begin position="67"/>
        <end position="90"/>
    </location>
</feature>
<evidence type="ECO:0000256" key="1">
    <source>
        <dbReference type="SAM" id="Phobius"/>
    </source>
</evidence>
<feature type="transmembrane region" description="Helical" evidence="1">
    <location>
        <begin position="139"/>
        <end position="158"/>
    </location>
</feature>
<dbReference type="EMBL" id="JAHKKG010000010">
    <property type="protein sequence ID" value="MBU2667990.1"/>
    <property type="molecule type" value="Genomic_DNA"/>
</dbReference>
<proteinExistence type="predicted"/>
<dbReference type="PANTHER" id="PTHR14969">
    <property type="entry name" value="SPHINGOSINE-1-PHOSPHATE PHOSPHOHYDROLASE"/>
    <property type="match status" value="1"/>
</dbReference>
<accession>A0ABS5YX30</accession>
<dbReference type="PANTHER" id="PTHR14969:SF13">
    <property type="entry name" value="AT30094P"/>
    <property type="match status" value="1"/>
</dbReference>
<feature type="transmembrane region" description="Helical" evidence="1">
    <location>
        <begin position="20"/>
        <end position="36"/>
    </location>
</feature>